<sequence length="220" mass="24843">MLPDSRPLTPDSQLTSSLHRATTTIDELTRTLTNVSRFSSPEPDNVTTCCCGREDCEASRAWAEIKSKLESRLVLSAEVGRALLERHEALVRRHKKEIPSDDEDETVSLRPSVDVRVAELLKQNALLEKRLAQALMHTEMGEQSNEELIKELDEARTDVARLSSQNARAVGLENRLAVTLQEKDDLRQELDSATQRARITESRIVSYREKCGWFQLSISS</sequence>
<evidence type="ECO:0000256" key="1">
    <source>
        <dbReference type="SAM" id="Coils"/>
    </source>
</evidence>
<name>A0A5K1K5E8_9APHY</name>
<accession>A0A5K1K5E8</accession>
<protein>
    <submittedName>
        <fullName evidence="2">Fimbrial protein (Pilin)</fullName>
    </submittedName>
</protein>
<evidence type="ECO:0000313" key="2">
    <source>
        <dbReference type="EMBL" id="VWP00881.1"/>
    </source>
</evidence>
<organism evidence="2">
    <name type="scientific">Ganoderma boninense</name>
    <dbReference type="NCBI Taxonomy" id="34458"/>
    <lineage>
        <taxon>Eukaryota</taxon>
        <taxon>Fungi</taxon>
        <taxon>Dikarya</taxon>
        <taxon>Basidiomycota</taxon>
        <taxon>Agaricomycotina</taxon>
        <taxon>Agaricomycetes</taxon>
        <taxon>Polyporales</taxon>
        <taxon>Polyporaceae</taxon>
        <taxon>Ganoderma</taxon>
    </lineage>
</organism>
<reference evidence="2" key="1">
    <citation type="submission" date="2019-10" db="EMBL/GenBank/DDBJ databases">
        <authorList>
            <person name="Nor Muhammad N."/>
        </authorList>
    </citation>
    <scope>NUCLEOTIDE SEQUENCE</scope>
</reference>
<keyword evidence="1" id="KW-0175">Coiled coil</keyword>
<feature type="coiled-coil region" evidence="1">
    <location>
        <begin position="117"/>
        <end position="203"/>
    </location>
</feature>
<gene>
    <name evidence="2" type="primary">P05431</name>
</gene>
<dbReference type="EMBL" id="LR728904">
    <property type="protein sequence ID" value="VWP00881.1"/>
    <property type="molecule type" value="Genomic_DNA"/>
</dbReference>
<proteinExistence type="predicted"/>
<dbReference type="AlphaFoldDB" id="A0A5K1K5E8"/>